<sequence>MVVQPLLAIRIISIIIALVLFWIVSEEKRAVKKHKAESFVSLMTTWVLFFIGVKVLTKWELLLDHPIALLAYPSGTLEFYLATLFTLILKLRQYHSYQDYLYEYVQLTAYSLLSFSILTRLFLQEGGWLELLVTFLFFILITIYRAPLQAIILISFLSGIAGFLFETPAIMGYRMDTWFYLVISLVGILFLKFDKRRVTS</sequence>
<keyword evidence="1" id="KW-1133">Transmembrane helix</keyword>
<dbReference type="EMBL" id="JBHSZV010000020">
    <property type="protein sequence ID" value="MFC7061982.1"/>
    <property type="molecule type" value="Genomic_DNA"/>
</dbReference>
<feature type="transmembrane region" description="Helical" evidence="1">
    <location>
        <begin position="151"/>
        <end position="171"/>
    </location>
</feature>
<feature type="transmembrane region" description="Helical" evidence="1">
    <location>
        <begin position="177"/>
        <end position="193"/>
    </location>
</feature>
<feature type="transmembrane region" description="Helical" evidence="1">
    <location>
        <begin position="6"/>
        <end position="24"/>
    </location>
</feature>
<feature type="transmembrane region" description="Helical" evidence="1">
    <location>
        <begin position="128"/>
        <end position="144"/>
    </location>
</feature>
<feature type="transmembrane region" description="Helical" evidence="1">
    <location>
        <begin position="36"/>
        <end position="57"/>
    </location>
</feature>
<organism evidence="2 3">
    <name type="scientific">Halobacillus seohaensis</name>
    <dbReference type="NCBI Taxonomy" id="447421"/>
    <lineage>
        <taxon>Bacteria</taxon>
        <taxon>Bacillati</taxon>
        <taxon>Bacillota</taxon>
        <taxon>Bacilli</taxon>
        <taxon>Bacillales</taxon>
        <taxon>Bacillaceae</taxon>
        <taxon>Halobacillus</taxon>
    </lineage>
</organism>
<accession>A0ABW2EN76</accession>
<protein>
    <submittedName>
        <fullName evidence="2">Uncharacterized protein</fullName>
    </submittedName>
</protein>
<dbReference type="Proteomes" id="UP001596410">
    <property type="component" value="Unassembled WGS sequence"/>
</dbReference>
<feature type="transmembrane region" description="Helical" evidence="1">
    <location>
        <begin position="101"/>
        <end position="122"/>
    </location>
</feature>
<keyword evidence="1" id="KW-0812">Transmembrane</keyword>
<evidence type="ECO:0000313" key="2">
    <source>
        <dbReference type="EMBL" id="MFC7061982.1"/>
    </source>
</evidence>
<keyword evidence="1" id="KW-0472">Membrane</keyword>
<feature type="transmembrane region" description="Helical" evidence="1">
    <location>
        <begin position="69"/>
        <end position="89"/>
    </location>
</feature>
<reference evidence="3" key="1">
    <citation type="journal article" date="2019" name="Int. J. Syst. Evol. Microbiol.">
        <title>The Global Catalogue of Microorganisms (GCM) 10K type strain sequencing project: providing services to taxonomists for standard genome sequencing and annotation.</title>
        <authorList>
            <consortium name="The Broad Institute Genomics Platform"/>
            <consortium name="The Broad Institute Genome Sequencing Center for Infectious Disease"/>
            <person name="Wu L."/>
            <person name="Ma J."/>
        </authorList>
    </citation>
    <scope>NUCLEOTIDE SEQUENCE [LARGE SCALE GENOMIC DNA]</scope>
    <source>
        <strain evidence="3">CGMCC 4.1621</strain>
    </source>
</reference>
<evidence type="ECO:0000256" key="1">
    <source>
        <dbReference type="SAM" id="Phobius"/>
    </source>
</evidence>
<dbReference type="RefSeq" id="WP_204709731.1">
    <property type="nucleotide sequence ID" value="NZ_JBHSZV010000020.1"/>
</dbReference>
<keyword evidence="3" id="KW-1185">Reference proteome</keyword>
<proteinExistence type="predicted"/>
<gene>
    <name evidence="2" type="ORF">ACFQIC_08930</name>
</gene>
<evidence type="ECO:0000313" key="3">
    <source>
        <dbReference type="Proteomes" id="UP001596410"/>
    </source>
</evidence>
<name>A0ABW2EN76_9BACI</name>
<comment type="caution">
    <text evidence="2">The sequence shown here is derived from an EMBL/GenBank/DDBJ whole genome shotgun (WGS) entry which is preliminary data.</text>
</comment>